<proteinExistence type="predicted"/>
<accession>A0ABT2PD31</accession>
<name>A0ABT2PD31_9MICO</name>
<feature type="transmembrane region" description="Helical" evidence="1">
    <location>
        <begin position="239"/>
        <end position="263"/>
    </location>
</feature>
<protein>
    <submittedName>
        <fullName evidence="2">Tryptophan-rich sensory protein</fullName>
    </submittedName>
</protein>
<evidence type="ECO:0000313" key="3">
    <source>
        <dbReference type="Proteomes" id="UP001300496"/>
    </source>
</evidence>
<reference evidence="2 3" key="1">
    <citation type="journal article" date="2024" name="Int. J. Syst. Evol. Microbiol.">
        <title>Microbacterium memoriense sp. nov., a member of the Actinomycetota from marine beach sediment of the north coast of Portugal.</title>
        <authorList>
            <person name="Santos J.D.N.D."/>
            <person name="Klimek D."/>
            <person name="Calusinska M."/>
            <person name="Lobo-da-Cunha A."/>
            <person name="Catita J."/>
            <person name="Goncalves H."/>
            <person name="Gonzalez I."/>
            <person name="Lage O.M."/>
        </authorList>
    </citation>
    <scope>NUCLEOTIDE SEQUENCE [LARGE SCALE GENOMIC DNA]</scope>
    <source>
        <strain evidence="2 3">PMIC_1C1B</strain>
    </source>
</reference>
<dbReference type="EMBL" id="JAODOR010000005">
    <property type="protein sequence ID" value="MCT9001768.1"/>
    <property type="molecule type" value="Genomic_DNA"/>
</dbReference>
<evidence type="ECO:0000313" key="2">
    <source>
        <dbReference type="EMBL" id="MCT9001768.1"/>
    </source>
</evidence>
<feature type="transmembrane region" description="Helical" evidence="1">
    <location>
        <begin position="190"/>
        <end position="208"/>
    </location>
</feature>
<feature type="transmembrane region" description="Helical" evidence="1">
    <location>
        <begin position="63"/>
        <end position="82"/>
    </location>
</feature>
<feature type="transmembrane region" description="Helical" evidence="1">
    <location>
        <begin position="94"/>
        <end position="111"/>
    </location>
</feature>
<gene>
    <name evidence="2" type="ORF">N4R40_05260</name>
</gene>
<keyword evidence="1" id="KW-0472">Membrane</keyword>
<feature type="transmembrane region" description="Helical" evidence="1">
    <location>
        <begin position="117"/>
        <end position="138"/>
    </location>
</feature>
<dbReference type="Gene3D" id="1.20.1260.100">
    <property type="entry name" value="TspO/MBR protein"/>
    <property type="match status" value="1"/>
</dbReference>
<feature type="transmembrane region" description="Helical" evidence="1">
    <location>
        <begin position="12"/>
        <end position="36"/>
    </location>
</feature>
<organism evidence="2 3">
    <name type="scientific">Microbacterium memoriense</name>
    <dbReference type="NCBI Taxonomy" id="2978350"/>
    <lineage>
        <taxon>Bacteria</taxon>
        <taxon>Bacillati</taxon>
        <taxon>Actinomycetota</taxon>
        <taxon>Actinomycetes</taxon>
        <taxon>Micrococcales</taxon>
        <taxon>Microbacteriaceae</taxon>
        <taxon>Microbacterium</taxon>
    </lineage>
</organism>
<evidence type="ECO:0000256" key="1">
    <source>
        <dbReference type="SAM" id="Phobius"/>
    </source>
</evidence>
<dbReference type="Proteomes" id="UP001300496">
    <property type="component" value="Unassembled WGS sequence"/>
</dbReference>
<feature type="transmembrane region" description="Helical" evidence="1">
    <location>
        <begin position="150"/>
        <end position="175"/>
    </location>
</feature>
<dbReference type="InterPro" id="IPR038330">
    <property type="entry name" value="TspO/MBR-related_sf"/>
</dbReference>
<keyword evidence="1" id="KW-0812">Transmembrane</keyword>
<feature type="transmembrane region" description="Helical" evidence="1">
    <location>
        <begin position="215"/>
        <end position="233"/>
    </location>
</feature>
<dbReference type="RefSeq" id="WP_261606321.1">
    <property type="nucleotide sequence ID" value="NZ_JAODOR010000005.1"/>
</dbReference>
<comment type="caution">
    <text evidence="2">The sequence shown here is derived from an EMBL/GenBank/DDBJ whole genome shotgun (WGS) entry which is preliminary data.</text>
</comment>
<keyword evidence="1" id="KW-1133">Transmembrane helix</keyword>
<keyword evidence="3" id="KW-1185">Reference proteome</keyword>
<sequence>MSDTRVHRPADLGRQIGVISAVVFMIIAAMVGTGLFGGTNVRELQGGALDSDATYLAPATQAFSIWTAIYILMVAYAIWQALPAQRSRVRQRAAGWWVAVTAVLNGGWLLAAQFLNLPMTVIAIVVLLIALALTIRVLTIQPSEGWQDAVFLDLTVGLHLGWVALATVANVTAWLTAEVVPASWGDAADFWGIAVLLVVGFIGIALALGTKGRLAPAIAMSWGLAWIAVGRSTGEPQSLPIAIAAGVVAAVVLLVAVAIRLILARSTPD</sequence>